<accession>A0A811NH96</accession>
<reference evidence="4" key="1">
    <citation type="submission" date="2020-10" db="EMBL/GenBank/DDBJ databases">
        <authorList>
            <person name="Han B."/>
            <person name="Lu T."/>
            <person name="Zhao Q."/>
            <person name="Huang X."/>
            <person name="Zhao Y."/>
        </authorList>
    </citation>
    <scope>NUCLEOTIDE SEQUENCE</scope>
</reference>
<comment type="caution">
    <text evidence="4">The sequence shown here is derived from an EMBL/GenBank/DDBJ whole genome shotgun (WGS) entry which is preliminary data.</text>
</comment>
<protein>
    <recommendedName>
        <fullName evidence="6">Zinc finger GRF-type domain-containing protein</fullName>
    </recommendedName>
</protein>
<keyword evidence="3" id="KW-0812">Transmembrane</keyword>
<gene>
    <name evidence="4" type="ORF">NCGR_LOCUS14308</name>
</gene>
<feature type="compositionally biased region" description="Polar residues" evidence="2">
    <location>
        <begin position="1"/>
        <end position="13"/>
    </location>
</feature>
<sequence>MASSSGSGRSLGTQELRWRRHGDSHGDSSSPIPYREGPLEYTPVVLCKYGAKAARFISWSDLNTGLRYLKCARAHDGGCDFYNWVDPPNSSFKKQLLLDLRDAVKYWKHATGVAEQSLKDARMETTRLLEGATRENQRLQLQLEGTTRENQRLQLELEGAVRYNEDRGAMFVAARRDVAIMQAELQLGAESRVELEVRIGTLEKERKLLFGALFVCVGLVAASWMPWIM</sequence>
<dbReference type="EMBL" id="CAJGYO010000003">
    <property type="protein sequence ID" value="CAD6220890.1"/>
    <property type="molecule type" value="Genomic_DNA"/>
</dbReference>
<evidence type="ECO:0000256" key="2">
    <source>
        <dbReference type="SAM" id="MobiDB-lite"/>
    </source>
</evidence>
<proteinExistence type="predicted"/>
<evidence type="ECO:0000313" key="5">
    <source>
        <dbReference type="Proteomes" id="UP000604825"/>
    </source>
</evidence>
<evidence type="ECO:0000256" key="1">
    <source>
        <dbReference type="SAM" id="Coils"/>
    </source>
</evidence>
<keyword evidence="5" id="KW-1185">Reference proteome</keyword>
<dbReference type="PANTHER" id="PTHR33248">
    <property type="entry name" value="ZINC ION-BINDING PROTEIN"/>
    <property type="match status" value="1"/>
</dbReference>
<dbReference type="AlphaFoldDB" id="A0A811NH96"/>
<keyword evidence="3" id="KW-1133">Transmembrane helix</keyword>
<evidence type="ECO:0000313" key="4">
    <source>
        <dbReference type="EMBL" id="CAD6220890.1"/>
    </source>
</evidence>
<dbReference type="Proteomes" id="UP000604825">
    <property type="component" value="Unassembled WGS sequence"/>
</dbReference>
<feature type="region of interest" description="Disordered" evidence="2">
    <location>
        <begin position="1"/>
        <end position="34"/>
    </location>
</feature>
<evidence type="ECO:0000256" key="3">
    <source>
        <dbReference type="SAM" id="Phobius"/>
    </source>
</evidence>
<keyword evidence="1" id="KW-0175">Coiled coil</keyword>
<keyword evidence="3" id="KW-0472">Membrane</keyword>
<evidence type="ECO:0008006" key="6">
    <source>
        <dbReference type="Google" id="ProtNLM"/>
    </source>
</evidence>
<feature type="transmembrane region" description="Helical" evidence="3">
    <location>
        <begin position="208"/>
        <end position="228"/>
    </location>
</feature>
<name>A0A811NH96_9POAL</name>
<dbReference type="OrthoDB" id="595554at2759"/>
<feature type="coiled-coil region" evidence="1">
    <location>
        <begin position="122"/>
        <end position="156"/>
    </location>
</feature>
<organism evidence="4 5">
    <name type="scientific">Miscanthus lutarioriparius</name>
    <dbReference type="NCBI Taxonomy" id="422564"/>
    <lineage>
        <taxon>Eukaryota</taxon>
        <taxon>Viridiplantae</taxon>
        <taxon>Streptophyta</taxon>
        <taxon>Embryophyta</taxon>
        <taxon>Tracheophyta</taxon>
        <taxon>Spermatophyta</taxon>
        <taxon>Magnoliopsida</taxon>
        <taxon>Liliopsida</taxon>
        <taxon>Poales</taxon>
        <taxon>Poaceae</taxon>
        <taxon>PACMAD clade</taxon>
        <taxon>Panicoideae</taxon>
        <taxon>Andropogonodae</taxon>
        <taxon>Andropogoneae</taxon>
        <taxon>Saccharinae</taxon>
        <taxon>Miscanthus</taxon>
    </lineage>
</organism>